<keyword evidence="3" id="KW-0813">Transport</keyword>
<keyword evidence="10" id="KW-1185">Reference proteome</keyword>
<dbReference type="RefSeq" id="WP_142894469.1">
    <property type="nucleotide sequence ID" value="NZ_ML660052.1"/>
</dbReference>
<reference evidence="9 10" key="1">
    <citation type="submission" date="2019-06" db="EMBL/GenBank/DDBJ databases">
        <title>Whole genome sequence for Rhodospirillaceae sp. R148.</title>
        <authorList>
            <person name="Wang G."/>
        </authorList>
    </citation>
    <scope>NUCLEOTIDE SEQUENCE [LARGE SCALE GENOMIC DNA]</scope>
    <source>
        <strain evidence="9 10">R148</strain>
    </source>
</reference>
<feature type="transmembrane region" description="Helical" evidence="8">
    <location>
        <begin position="73"/>
        <end position="92"/>
    </location>
</feature>
<feature type="transmembrane region" description="Helical" evidence="8">
    <location>
        <begin position="31"/>
        <end position="61"/>
    </location>
</feature>
<evidence type="ECO:0000313" key="10">
    <source>
        <dbReference type="Proteomes" id="UP000315252"/>
    </source>
</evidence>
<dbReference type="GO" id="GO:0005886">
    <property type="term" value="C:plasma membrane"/>
    <property type="evidence" value="ECO:0007669"/>
    <property type="project" value="UniProtKB-SubCell"/>
</dbReference>
<feature type="transmembrane region" description="Helical" evidence="8">
    <location>
        <begin position="180"/>
        <end position="199"/>
    </location>
</feature>
<comment type="similarity">
    <text evidence="2 8">Belongs to the 4-toluene sulfonate uptake permease (TSUP) (TC 2.A.102) family.</text>
</comment>
<gene>
    <name evidence="9" type="ORF">FKG95_01520</name>
</gene>
<keyword evidence="5 8" id="KW-0812">Transmembrane</keyword>
<evidence type="ECO:0000256" key="7">
    <source>
        <dbReference type="ARBA" id="ARBA00023136"/>
    </source>
</evidence>
<name>A0A545U1E9_9PROT</name>
<organism evidence="9 10">
    <name type="scientific">Denitrobaculum tricleocarpae</name>
    <dbReference type="NCBI Taxonomy" id="2591009"/>
    <lineage>
        <taxon>Bacteria</taxon>
        <taxon>Pseudomonadati</taxon>
        <taxon>Pseudomonadota</taxon>
        <taxon>Alphaproteobacteria</taxon>
        <taxon>Rhodospirillales</taxon>
        <taxon>Rhodospirillaceae</taxon>
        <taxon>Denitrobaculum</taxon>
    </lineage>
</organism>
<dbReference type="InterPro" id="IPR002781">
    <property type="entry name" value="TM_pro_TauE-like"/>
</dbReference>
<comment type="subcellular location">
    <subcellularLocation>
        <location evidence="1 8">Cell membrane</location>
        <topology evidence="1 8">Multi-pass membrane protein</topology>
    </subcellularLocation>
</comment>
<keyword evidence="6 8" id="KW-1133">Transmembrane helix</keyword>
<keyword evidence="4 8" id="KW-1003">Cell membrane</keyword>
<dbReference type="AlphaFoldDB" id="A0A545U1E9"/>
<dbReference type="InterPro" id="IPR052017">
    <property type="entry name" value="TSUP"/>
</dbReference>
<dbReference type="Proteomes" id="UP000315252">
    <property type="component" value="Unassembled WGS sequence"/>
</dbReference>
<sequence>MFELLIIVSAGCLCGALNAIAGGGTFVTLPVLIWLGIPPIVANATATTMAVPGYIASVWAYRHDIHAEGALSLGMIVTVAALGGMLGAILLIVTSPDAFLVIVPWLLLTATLLFGFSPRLRKLSETHAVGIPSTGVAVIILLFVTTYGGYFNGGLGIIMLAALALQGYRNLHGMNGLKNLLASILSTVSVVTFMTADLIEWKAAFPMAMANICGAYLTSRIVRRVERVDVLRHVIVVIGSAITITFFVVL</sequence>
<dbReference type="PANTHER" id="PTHR30269:SF0">
    <property type="entry name" value="MEMBRANE TRANSPORTER PROTEIN YFCA-RELATED"/>
    <property type="match status" value="1"/>
</dbReference>
<evidence type="ECO:0000256" key="1">
    <source>
        <dbReference type="ARBA" id="ARBA00004651"/>
    </source>
</evidence>
<feature type="transmembrane region" description="Helical" evidence="8">
    <location>
        <begin position="98"/>
        <end position="116"/>
    </location>
</feature>
<dbReference type="EMBL" id="VHSH01000001">
    <property type="protein sequence ID" value="TQV83307.1"/>
    <property type="molecule type" value="Genomic_DNA"/>
</dbReference>
<dbReference type="Pfam" id="PF01925">
    <property type="entry name" value="TauE"/>
    <property type="match status" value="1"/>
</dbReference>
<dbReference type="OrthoDB" id="9807082at2"/>
<evidence type="ECO:0000256" key="8">
    <source>
        <dbReference type="RuleBase" id="RU363041"/>
    </source>
</evidence>
<evidence type="ECO:0000256" key="3">
    <source>
        <dbReference type="ARBA" id="ARBA00022448"/>
    </source>
</evidence>
<evidence type="ECO:0000256" key="4">
    <source>
        <dbReference type="ARBA" id="ARBA00022475"/>
    </source>
</evidence>
<protein>
    <recommendedName>
        <fullName evidence="8">Probable membrane transporter protein</fullName>
    </recommendedName>
</protein>
<evidence type="ECO:0000256" key="6">
    <source>
        <dbReference type="ARBA" id="ARBA00022989"/>
    </source>
</evidence>
<keyword evidence="7 8" id="KW-0472">Membrane</keyword>
<comment type="caution">
    <text evidence="9">The sequence shown here is derived from an EMBL/GenBank/DDBJ whole genome shotgun (WGS) entry which is preliminary data.</text>
</comment>
<evidence type="ECO:0000256" key="5">
    <source>
        <dbReference type="ARBA" id="ARBA00022692"/>
    </source>
</evidence>
<dbReference type="PANTHER" id="PTHR30269">
    <property type="entry name" value="TRANSMEMBRANE PROTEIN YFCA"/>
    <property type="match status" value="1"/>
</dbReference>
<proteinExistence type="inferred from homology"/>
<feature type="transmembrane region" description="Helical" evidence="8">
    <location>
        <begin position="230"/>
        <end position="249"/>
    </location>
</feature>
<evidence type="ECO:0000313" key="9">
    <source>
        <dbReference type="EMBL" id="TQV83307.1"/>
    </source>
</evidence>
<evidence type="ECO:0000256" key="2">
    <source>
        <dbReference type="ARBA" id="ARBA00009142"/>
    </source>
</evidence>
<accession>A0A545U1E9</accession>